<protein>
    <submittedName>
        <fullName evidence="1">Acyl-CoA-binding domain-containing protein</fullName>
    </submittedName>
</protein>
<dbReference type="Proteomes" id="UP000829398">
    <property type="component" value="Chromosome 6"/>
</dbReference>
<reference evidence="2" key="1">
    <citation type="journal article" date="2023" name="Hortic. Res.">
        <title>A chromosome-level phased genome enabling allele-level studies in sweet orange: a case study on citrus Huanglongbing tolerance.</title>
        <authorList>
            <person name="Wu B."/>
            <person name="Yu Q."/>
            <person name="Deng Z."/>
            <person name="Duan Y."/>
            <person name="Luo F."/>
            <person name="Gmitter F. Jr."/>
        </authorList>
    </citation>
    <scope>NUCLEOTIDE SEQUENCE [LARGE SCALE GENOMIC DNA]</scope>
    <source>
        <strain evidence="2">cv. Valencia</strain>
    </source>
</reference>
<evidence type="ECO:0000313" key="1">
    <source>
        <dbReference type="EMBL" id="KAH9735186.1"/>
    </source>
</evidence>
<sequence length="128" mass="14961">MRGRRARVLVGLVIVMLMGTAVYLRLWTIDYTVSSADTELLRRQFDLANREAMDESAEWRLKYDKQVERVTKCAQELNKVKESFEKQVKDPANINQKIVMLQKENKALLERIKVLNQQLEAQKMKCSS</sequence>
<accession>A0ACB8JRQ5</accession>
<gene>
    <name evidence="1" type="ORF">KPL71_017657</name>
</gene>
<name>A0ACB8JRQ5_CITSI</name>
<evidence type="ECO:0000313" key="2">
    <source>
        <dbReference type="Proteomes" id="UP000829398"/>
    </source>
</evidence>
<organism evidence="1 2">
    <name type="scientific">Citrus sinensis</name>
    <name type="common">Sweet orange</name>
    <name type="synonym">Citrus aurantium var. sinensis</name>
    <dbReference type="NCBI Taxonomy" id="2711"/>
    <lineage>
        <taxon>Eukaryota</taxon>
        <taxon>Viridiplantae</taxon>
        <taxon>Streptophyta</taxon>
        <taxon>Embryophyta</taxon>
        <taxon>Tracheophyta</taxon>
        <taxon>Spermatophyta</taxon>
        <taxon>Magnoliopsida</taxon>
        <taxon>eudicotyledons</taxon>
        <taxon>Gunneridae</taxon>
        <taxon>Pentapetalae</taxon>
        <taxon>rosids</taxon>
        <taxon>malvids</taxon>
        <taxon>Sapindales</taxon>
        <taxon>Rutaceae</taxon>
        <taxon>Aurantioideae</taxon>
        <taxon>Citrus</taxon>
    </lineage>
</organism>
<comment type="caution">
    <text evidence="1">The sequence shown here is derived from an EMBL/GenBank/DDBJ whole genome shotgun (WGS) entry which is preliminary data.</text>
</comment>
<proteinExistence type="predicted"/>
<dbReference type="EMBL" id="CM039175">
    <property type="protein sequence ID" value="KAH9735186.1"/>
    <property type="molecule type" value="Genomic_DNA"/>
</dbReference>
<keyword evidence="2" id="KW-1185">Reference proteome</keyword>